<evidence type="ECO:0000256" key="3">
    <source>
        <dbReference type="ARBA" id="ARBA00023125"/>
    </source>
</evidence>
<dbReference type="AlphaFoldDB" id="A0A926UUT1"/>
<name>A0A926UUT1_9CYAN</name>
<dbReference type="GO" id="GO:0009307">
    <property type="term" value="P:DNA restriction-modification system"/>
    <property type="evidence" value="ECO:0007669"/>
    <property type="project" value="UniProtKB-KW"/>
</dbReference>
<dbReference type="Gene3D" id="3.90.220.20">
    <property type="entry name" value="DNA methylase specificity domains"/>
    <property type="match status" value="2"/>
</dbReference>
<evidence type="ECO:0000256" key="1">
    <source>
        <dbReference type="ARBA" id="ARBA00010923"/>
    </source>
</evidence>
<keyword evidence="6" id="KW-1185">Reference proteome</keyword>
<dbReference type="SUPFAM" id="SSF116734">
    <property type="entry name" value="DNA methylase specificity domain"/>
    <property type="match status" value="2"/>
</dbReference>
<gene>
    <name evidence="5" type="ORF">H6F44_14105</name>
</gene>
<reference evidence="5" key="2">
    <citation type="submission" date="2020-08" db="EMBL/GenBank/DDBJ databases">
        <authorList>
            <person name="Chen M."/>
            <person name="Teng W."/>
            <person name="Zhao L."/>
            <person name="Hu C."/>
            <person name="Zhou Y."/>
            <person name="Han B."/>
            <person name="Song L."/>
            <person name="Shu W."/>
        </authorList>
    </citation>
    <scope>NUCLEOTIDE SEQUENCE</scope>
    <source>
        <strain evidence="5">FACHB-1277</strain>
    </source>
</reference>
<evidence type="ECO:0000313" key="5">
    <source>
        <dbReference type="EMBL" id="MBD2151246.1"/>
    </source>
</evidence>
<keyword evidence="5" id="KW-0540">Nuclease</keyword>
<dbReference type="RefSeq" id="WP_190351666.1">
    <property type="nucleotide sequence ID" value="NZ_JACJPY010000047.1"/>
</dbReference>
<dbReference type="GO" id="GO:0004519">
    <property type="term" value="F:endonuclease activity"/>
    <property type="evidence" value="ECO:0007669"/>
    <property type="project" value="UniProtKB-KW"/>
</dbReference>
<keyword evidence="5" id="KW-0378">Hydrolase</keyword>
<evidence type="ECO:0000259" key="4">
    <source>
        <dbReference type="Pfam" id="PF01420"/>
    </source>
</evidence>
<dbReference type="GO" id="GO:0003677">
    <property type="term" value="F:DNA binding"/>
    <property type="evidence" value="ECO:0007669"/>
    <property type="project" value="UniProtKB-KW"/>
</dbReference>
<dbReference type="InterPro" id="IPR000055">
    <property type="entry name" value="Restrct_endonuc_typeI_TRD"/>
</dbReference>
<dbReference type="InterPro" id="IPR052021">
    <property type="entry name" value="Type-I_RS_S_subunit"/>
</dbReference>
<comment type="caution">
    <text evidence="5">The sequence shown here is derived from an EMBL/GenBank/DDBJ whole genome shotgun (WGS) entry which is preliminary data.</text>
</comment>
<accession>A0A926UUT1</accession>
<dbReference type="InterPro" id="IPR044946">
    <property type="entry name" value="Restrct_endonuc_typeI_TRD_sf"/>
</dbReference>
<keyword evidence="5" id="KW-0255">Endonuclease</keyword>
<dbReference type="PANTHER" id="PTHR30408:SF12">
    <property type="entry name" value="TYPE I RESTRICTION ENZYME MJAVIII SPECIFICITY SUBUNIT"/>
    <property type="match status" value="1"/>
</dbReference>
<reference evidence="5" key="1">
    <citation type="journal article" date="2015" name="ISME J.">
        <title>Draft Genome Sequence of Streptomyces incarnatus NRRL8089, which Produces the Nucleoside Antibiotic Sinefungin.</title>
        <authorList>
            <person name="Oshima K."/>
            <person name="Hattori M."/>
            <person name="Shimizu H."/>
            <person name="Fukuda K."/>
            <person name="Nemoto M."/>
            <person name="Inagaki K."/>
            <person name="Tamura T."/>
        </authorList>
    </citation>
    <scope>NUCLEOTIDE SEQUENCE</scope>
    <source>
        <strain evidence="5">FACHB-1277</strain>
    </source>
</reference>
<evidence type="ECO:0000313" key="6">
    <source>
        <dbReference type="Proteomes" id="UP000631421"/>
    </source>
</evidence>
<evidence type="ECO:0000256" key="2">
    <source>
        <dbReference type="ARBA" id="ARBA00022747"/>
    </source>
</evidence>
<feature type="domain" description="Type I restriction modification DNA specificity" evidence="4">
    <location>
        <begin position="16"/>
        <end position="189"/>
    </location>
</feature>
<organism evidence="5 6">
    <name type="scientific">Pseudanabaena cinerea FACHB-1277</name>
    <dbReference type="NCBI Taxonomy" id="2949581"/>
    <lineage>
        <taxon>Bacteria</taxon>
        <taxon>Bacillati</taxon>
        <taxon>Cyanobacteriota</taxon>
        <taxon>Cyanophyceae</taxon>
        <taxon>Pseudanabaenales</taxon>
        <taxon>Pseudanabaenaceae</taxon>
        <taxon>Pseudanabaena</taxon>
        <taxon>Pseudanabaena cinerea</taxon>
    </lineage>
</organism>
<proteinExistence type="inferred from homology"/>
<comment type="similarity">
    <text evidence="1">Belongs to the type-I restriction system S methylase family.</text>
</comment>
<dbReference type="EMBL" id="JACJPY010000047">
    <property type="protein sequence ID" value="MBD2151246.1"/>
    <property type="molecule type" value="Genomic_DNA"/>
</dbReference>
<sequence>MSVPKLRFPEFRDAGEWEEKNLGDVTYKTDKRNKEGKKYPIYSINNKVGFVPQAEQFEGVDSNKRGYDITLYKIINKRTFAYNPARINVGSIGYSEDLDDIIVSSLYVCFKSTDVVIDKYLKHFFDTEIFNQSVNNNVEGGIRNYLFYENFSTIKVSLPTLPEQQKIADCLSSIDDRITLEAQKLDTLKAHKKGLMQQLFPAEGETLPKLRFPEFWDAGEWEEKKLGEIASFYKGKGISKSDINDDGVLPCVRYGELYTHYQETINSIVSRTNLAISDLFIGSNNDVLMPSSGETKLDIATASCLLLDGVALGGDINVIRCNQNGVFMSYYLNSHKKFEIAKIAQGDTVVHLYSSQLKQKC</sequence>
<keyword evidence="2" id="KW-0680">Restriction system</keyword>
<protein>
    <submittedName>
        <fullName evidence="5">Restriction endonuclease subunit S</fullName>
    </submittedName>
</protein>
<keyword evidence="3" id="KW-0238">DNA-binding</keyword>
<feature type="domain" description="Type I restriction modification DNA specificity" evidence="4">
    <location>
        <begin position="220"/>
        <end position="359"/>
    </location>
</feature>
<dbReference type="PANTHER" id="PTHR30408">
    <property type="entry name" value="TYPE-1 RESTRICTION ENZYME ECOKI SPECIFICITY PROTEIN"/>
    <property type="match status" value="1"/>
</dbReference>
<dbReference type="Proteomes" id="UP000631421">
    <property type="component" value="Unassembled WGS sequence"/>
</dbReference>
<dbReference type="Pfam" id="PF01420">
    <property type="entry name" value="Methylase_S"/>
    <property type="match status" value="2"/>
</dbReference>